<feature type="compositionally biased region" description="Basic residues" evidence="1">
    <location>
        <begin position="108"/>
        <end position="119"/>
    </location>
</feature>
<name>A0AAD6NNZ1_9ROSI</name>
<dbReference type="EMBL" id="JAPFFJ010000028">
    <property type="protein sequence ID" value="KAJ6397283.1"/>
    <property type="molecule type" value="Genomic_DNA"/>
</dbReference>
<reference evidence="2" key="2">
    <citation type="journal article" date="2023" name="Int. J. Mol. Sci.">
        <title>De Novo Assembly and Annotation of 11 Diverse Shrub Willow (Salix) Genomes Reveals Novel Gene Organization in Sex-Linked Regions.</title>
        <authorList>
            <person name="Hyden B."/>
            <person name="Feng K."/>
            <person name="Yates T.B."/>
            <person name="Jawdy S."/>
            <person name="Cereghino C."/>
            <person name="Smart L.B."/>
            <person name="Muchero W."/>
        </authorList>
    </citation>
    <scope>NUCLEOTIDE SEQUENCE</scope>
    <source>
        <tissue evidence="2">Shoot tip</tissue>
    </source>
</reference>
<gene>
    <name evidence="2" type="ORF">OIU84_018239</name>
</gene>
<feature type="compositionally biased region" description="Acidic residues" evidence="1">
    <location>
        <begin position="166"/>
        <end position="182"/>
    </location>
</feature>
<evidence type="ECO:0000256" key="1">
    <source>
        <dbReference type="SAM" id="MobiDB-lite"/>
    </source>
</evidence>
<reference evidence="2" key="1">
    <citation type="submission" date="2022-10" db="EMBL/GenBank/DDBJ databases">
        <authorList>
            <person name="Hyden B.L."/>
            <person name="Feng K."/>
            <person name="Yates T."/>
            <person name="Jawdy S."/>
            <person name="Smart L.B."/>
            <person name="Muchero W."/>
        </authorList>
    </citation>
    <scope>NUCLEOTIDE SEQUENCE</scope>
    <source>
        <tissue evidence="2">Shoot tip</tissue>
    </source>
</reference>
<feature type="region of interest" description="Disordered" evidence="1">
    <location>
        <begin position="34"/>
        <end position="125"/>
    </location>
</feature>
<feature type="compositionally biased region" description="Basic and acidic residues" evidence="1">
    <location>
        <begin position="216"/>
        <end position="225"/>
    </location>
</feature>
<feature type="region of interest" description="Disordered" evidence="1">
    <location>
        <begin position="151"/>
        <end position="243"/>
    </location>
</feature>
<dbReference type="AlphaFoldDB" id="A0AAD6NNZ1"/>
<proteinExistence type="predicted"/>
<protein>
    <recommendedName>
        <fullName evidence="4">Endonuclease/exonuclease/phosphatase domain-containing protein</fullName>
    </recommendedName>
</protein>
<organism evidence="2 3">
    <name type="scientific">Salix udensis</name>
    <dbReference type="NCBI Taxonomy" id="889485"/>
    <lineage>
        <taxon>Eukaryota</taxon>
        <taxon>Viridiplantae</taxon>
        <taxon>Streptophyta</taxon>
        <taxon>Embryophyta</taxon>
        <taxon>Tracheophyta</taxon>
        <taxon>Spermatophyta</taxon>
        <taxon>Magnoliopsida</taxon>
        <taxon>eudicotyledons</taxon>
        <taxon>Gunneridae</taxon>
        <taxon>Pentapetalae</taxon>
        <taxon>rosids</taxon>
        <taxon>fabids</taxon>
        <taxon>Malpighiales</taxon>
        <taxon>Salicaceae</taxon>
        <taxon>Saliceae</taxon>
        <taxon>Salix</taxon>
    </lineage>
</organism>
<evidence type="ECO:0000313" key="2">
    <source>
        <dbReference type="EMBL" id="KAJ6397283.1"/>
    </source>
</evidence>
<comment type="caution">
    <text evidence="2">The sequence shown here is derived from an EMBL/GenBank/DDBJ whole genome shotgun (WGS) entry which is preliminary data.</text>
</comment>
<feature type="compositionally biased region" description="Low complexity" evidence="1">
    <location>
        <begin position="40"/>
        <end position="51"/>
    </location>
</feature>
<dbReference type="SUPFAM" id="SSF56219">
    <property type="entry name" value="DNase I-like"/>
    <property type="match status" value="1"/>
</dbReference>
<evidence type="ECO:0008006" key="4">
    <source>
        <dbReference type="Google" id="ProtNLM"/>
    </source>
</evidence>
<evidence type="ECO:0000313" key="3">
    <source>
        <dbReference type="Proteomes" id="UP001162972"/>
    </source>
</evidence>
<dbReference type="Gene3D" id="3.60.10.10">
    <property type="entry name" value="Endonuclease/exonuclease/phosphatase"/>
    <property type="match status" value="1"/>
</dbReference>
<keyword evidence="3" id="KW-1185">Reference proteome</keyword>
<sequence length="459" mass="51916">MNGSQHIVWSARPLVTTVEQIAAQRKQRMETTMKNWGIGPPHQTQTQSPPTKLHTRPTKRVYNPNTSTHTTHNIQTANPSTSTISPKATNPSTDPTTTAPLDEPALHNNHKPYGKKARSPKTTTSPWTMLYIHPSLKSLCLRTLPPAITVANQPEISKKHVPPNPDTEEDSHEDATDSDQDNGETHQRPTGQLACLEKRMDSLQSRTKIQEDDDLREVSSARRETSPLPAQKASPPQPSTVRKKGDIFGLLETHITMSNMETVRRSLENPGWEFVSNIQANSPCRILISWNTNKIRMQHCQVSEQWITCELVDKHHNEALTISFIYGRNTPAERGPLWEYLRSRSSSAASSPWIVMGDFNAVLRPSDRHGGDIRWNNNHEEFRTTVCQAGLFQPPYTGVRLTWHNGQQGDNAILKKLDWVKEALKKMHKRNSSHISQRVAAAKIQWDQAQFDVDRNPKL</sequence>
<dbReference type="InterPro" id="IPR036691">
    <property type="entry name" value="Endo/exonu/phosph_ase_sf"/>
</dbReference>
<feature type="compositionally biased region" description="Polar residues" evidence="1">
    <location>
        <begin position="63"/>
        <end position="99"/>
    </location>
</feature>
<accession>A0AAD6NNZ1</accession>
<dbReference type="Proteomes" id="UP001162972">
    <property type="component" value="Unassembled WGS sequence"/>
</dbReference>